<feature type="region of interest" description="Disordered" evidence="2">
    <location>
        <begin position="329"/>
        <end position="384"/>
    </location>
</feature>
<dbReference type="PANTHER" id="PTHR37999">
    <property type="entry name" value="MUCIN-17"/>
    <property type="match status" value="1"/>
</dbReference>
<dbReference type="InterPro" id="IPR000742">
    <property type="entry name" value="EGF"/>
</dbReference>
<dbReference type="GO" id="GO:0071944">
    <property type="term" value="C:cell periphery"/>
    <property type="evidence" value="ECO:0007669"/>
    <property type="project" value="UniProtKB-ARBA"/>
</dbReference>
<dbReference type="PROSITE" id="PS50024">
    <property type="entry name" value="SEA"/>
    <property type="match status" value="1"/>
</dbReference>
<feature type="region of interest" description="Disordered" evidence="2">
    <location>
        <begin position="230"/>
        <end position="309"/>
    </location>
</feature>
<proteinExistence type="predicted"/>
<dbReference type="InterPro" id="IPR000082">
    <property type="entry name" value="SEA_dom"/>
</dbReference>
<feature type="region of interest" description="Disordered" evidence="2">
    <location>
        <begin position="545"/>
        <end position="729"/>
    </location>
</feature>
<feature type="compositionally biased region" description="Low complexity" evidence="2">
    <location>
        <begin position="612"/>
        <end position="628"/>
    </location>
</feature>
<feature type="compositionally biased region" description="Low complexity" evidence="2">
    <location>
        <begin position="356"/>
        <end position="371"/>
    </location>
</feature>
<feature type="compositionally biased region" description="Low complexity" evidence="2">
    <location>
        <begin position="254"/>
        <end position="267"/>
    </location>
</feature>
<feature type="region of interest" description="Disordered" evidence="2">
    <location>
        <begin position="139"/>
        <end position="159"/>
    </location>
</feature>
<keyword evidence="1" id="KW-0245">EGF-like domain</keyword>
<feature type="region of interest" description="Disordered" evidence="2">
    <location>
        <begin position="941"/>
        <end position="1049"/>
    </location>
</feature>
<feature type="compositionally biased region" description="Polar residues" evidence="2">
    <location>
        <begin position="828"/>
        <end position="860"/>
    </location>
</feature>
<dbReference type="CDD" id="cd00054">
    <property type="entry name" value="EGF_CA"/>
    <property type="match status" value="1"/>
</dbReference>
<dbReference type="Gene3D" id="2.10.25.10">
    <property type="entry name" value="Laminin"/>
    <property type="match status" value="1"/>
</dbReference>
<evidence type="ECO:0000313" key="7">
    <source>
        <dbReference type="RefSeq" id="XP_021110138.1"/>
    </source>
</evidence>
<feature type="compositionally biased region" description="Low complexity" evidence="2">
    <location>
        <begin position="452"/>
        <end position="522"/>
    </location>
</feature>
<evidence type="ECO:0000259" key="4">
    <source>
        <dbReference type="PROSITE" id="PS50024"/>
    </source>
</evidence>
<feature type="compositionally biased region" description="Low complexity" evidence="2">
    <location>
        <begin position="545"/>
        <end position="604"/>
    </location>
</feature>
<dbReference type="InterPro" id="IPR036364">
    <property type="entry name" value="SEA_dom_sf"/>
</dbReference>
<dbReference type="Proteomes" id="UP000694906">
    <property type="component" value="Unplaced"/>
</dbReference>
<sequence>MEILLPQPPECWDYRGFSMCAALTKACQGFNPVCQCTWWNFLGSRIELRSLLSPGCETDCPRHVLLCQPGSQSEGVLGENPDIGMPPGPALPTRPMLLPGLLGLLWMLRAPLGATGTVSVISNSPSPGTEAAHTALSYAPSTKAATQRPPGSPAPANRENTTMPLTMATHLKPASETLLSSRVHLDASTTPKFVLKVETTPPTLLVYTPTTECVNSPRLGVTSIGPTTPCVPRTPVPHSGSSYTVTLGTDKPATTTTSPTPITSSPTVEDPPSPSAPLTDTTHEALTSTARATERTPLPPASVHMVSPIPGTTSVSAAISSLSPTKPISVTASTNTEGGLSTPVTPGTPATMAVHTPTLTTTSISSATRSTEPPSTTRATGQMTVATPSATYTGQTTLMPTPDFSTAPLRAESTIIPPIASSVTPTNALLAEISDTSPPMTRRETLSFISEPASTGTTLTTPLSTSVPTFPTSDSSSTATSEVSSSSSPTSAVSHSASDITSPTTTADTTTTVPSTAPTWSSQLTSEAGITGTTLLVSAAAPLASHSTPSLTDSSSHSTYGASTAAASSPPTSSGATETSTSATPPSLSTHVPPITTTSVPTSSLGSTIPLTASTGRTSSPTASSAAATHDHTSPSFPTVHGTQTPQPSGTGLTLTPGGTTSLTSAGSTSSHATTIPITPDTSTSTSVSPPVLTSVSQTPSSPVPMGFPAGTRDSSPTSSFLTRTPSLPLSTLTSTSDVLVTDTSLSTPKASVSTPIFLTSLTSSSESSAESFTQGSTSAHAAITSFGTLIPSTPSVIMSSPPPSTSSDPVLTTTTTSVPVSPHTSRTDYTGSSSTTAFPRLSSSTTTTMSPAISSPATTLTETTPFSHISLLPTTPFLGTVTITIVPTTSATPYVGVDPNTMVTLTPTMPFSVFPSTTDMVTIPSSPSERTIFPTYVDTTTSRTPETEPAHITTGAPSSPSAGTVPMNTALTSGQTPSENWLSSKSVTTPSMAGSTVKPSSNLPTVTTSSKLTHPTPPTTWSPGTPVATTQTPTTITSPRTASTPTRMTTVSRLTTTLGTCENGGTWEQGHCTCPQGFFGDRCEHLDKCQNGGMWDGLKCICPSTFYGSFCETPVEQIEVDTVEAEVGMEVSVDQEFSADLKDNTSMAYRGFSNLFQNQMKKIYKTVAGFQDVEILSLRNGSIVVDYLVLLKLPFSSQLESDYEKVKTALKEELQNVSQRGDSCQDNQTLCFKPGSIKVNSTIRTELNLQAICHRAAPKGYEEFYFPLVEGNRFRCVTSCAPDVDGALDCNQGQCFLGKSGPACRCFSTDKYWFSGPRCEVAVHWRALVGGLAGAGALLLLLLLGVLSWVTRSRRKDRRSRAEDREWFEAWDDDTVGTFANMGFEDDRTVKDANFQVVLQTVDPSVQVHTPRPEVTWSSL</sequence>
<dbReference type="Gene3D" id="3.30.70.960">
    <property type="entry name" value="SEA domain"/>
    <property type="match status" value="1"/>
</dbReference>
<evidence type="ECO:0000259" key="5">
    <source>
        <dbReference type="PROSITE" id="PS50026"/>
    </source>
</evidence>
<feature type="transmembrane region" description="Helical" evidence="3">
    <location>
        <begin position="1328"/>
        <end position="1352"/>
    </location>
</feature>
<evidence type="ECO:0000256" key="2">
    <source>
        <dbReference type="SAM" id="MobiDB-lite"/>
    </source>
</evidence>
<dbReference type="InterPro" id="IPR053311">
    <property type="entry name" value="Mucosal_Integrity_Assoc"/>
</dbReference>
<keyword evidence="1" id="KW-1015">Disulfide bond</keyword>
<feature type="compositionally biased region" description="Low complexity" evidence="2">
    <location>
        <begin position="797"/>
        <end position="825"/>
    </location>
</feature>
<keyword evidence="6" id="KW-1185">Reference proteome</keyword>
<dbReference type="Pfam" id="PF01390">
    <property type="entry name" value="SEA"/>
    <property type="match status" value="1"/>
</dbReference>
<dbReference type="GeneID" id="101704866"/>
<reference evidence="7" key="1">
    <citation type="submission" date="2025-08" db="UniProtKB">
        <authorList>
            <consortium name="RefSeq"/>
        </authorList>
    </citation>
    <scope>IDENTIFICATION</scope>
</reference>
<keyword evidence="3" id="KW-0812">Transmembrane</keyword>
<name>A0AAX6SNR5_HETGA</name>
<dbReference type="PROSITE" id="PS50026">
    <property type="entry name" value="EGF_3"/>
    <property type="match status" value="1"/>
</dbReference>
<dbReference type="SUPFAM" id="SSF82671">
    <property type="entry name" value="SEA domain"/>
    <property type="match status" value="1"/>
</dbReference>
<organism evidence="6 7">
    <name type="scientific">Heterocephalus glaber</name>
    <name type="common">Naked mole rat</name>
    <dbReference type="NCBI Taxonomy" id="10181"/>
    <lineage>
        <taxon>Eukaryota</taxon>
        <taxon>Metazoa</taxon>
        <taxon>Chordata</taxon>
        <taxon>Craniata</taxon>
        <taxon>Vertebrata</taxon>
        <taxon>Euteleostomi</taxon>
        <taxon>Mammalia</taxon>
        <taxon>Eutheria</taxon>
        <taxon>Euarchontoglires</taxon>
        <taxon>Glires</taxon>
        <taxon>Rodentia</taxon>
        <taxon>Hystricomorpha</taxon>
        <taxon>Bathyergidae</taxon>
        <taxon>Heterocephalus</taxon>
    </lineage>
</organism>
<dbReference type="PANTHER" id="PTHR37999:SF2">
    <property type="entry name" value="MUCIN-17"/>
    <property type="match status" value="1"/>
</dbReference>
<evidence type="ECO:0000313" key="6">
    <source>
        <dbReference type="Proteomes" id="UP000694906"/>
    </source>
</evidence>
<evidence type="ECO:0000256" key="1">
    <source>
        <dbReference type="PROSITE-ProRule" id="PRU00076"/>
    </source>
</evidence>
<dbReference type="RefSeq" id="XP_021110138.1">
    <property type="nucleotide sequence ID" value="XM_021254479.1"/>
</dbReference>
<keyword evidence="3" id="KW-1133">Transmembrane helix</keyword>
<feature type="compositionally biased region" description="Low complexity" evidence="2">
    <location>
        <begin position="715"/>
        <end position="729"/>
    </location>
</feature>
<feature type="domain" description="EGF-like" evidence="5">
    <location>
        <begin position="1080"/>
        <end position="1113"/>
    </location>
</feature>
<feature type="compositionally biased region" description="Low complexity" evidence="2">
    <location>
        <begin position="645"/>
        <end position="705"/>
    </location>
</feature>
<feature type="compositionally biased region" description="Polar residues" evidence="2">
    <location>
        <begin position="372"/>
        <end position="384"/>
    </location>
</feature>
<comment type="caution">
    <text evidence="1">Lacks conserved residue(s) required for the propagation of feature annotation.</text>
</comment>
<accession>A0AAX6SNR5</accession>
<dbReference type="PROSITE" id="PS00022">
    <property type="entry name" value="EGF_1"/>
    <property type="match status" value="1"/>
</dbReference>
<protein>
    <submittedName>
        <fullName evidence="7">Mucin-3B isoform X1</fullName>
    </submittedName>
</protein>
<dbReference type="SMART" id="SM00200">
    <property type="entry name" value="SEA"/>
    <property type="match status" value="1"/>
</dbReference>
<feature type="compositionally biased region" description="Low complexity" evidence="2">
    <location>
        <begin position="1022"/>
        <end position="1049"/>
    </location>
</feature>
<evidence type="ECO:0000256" key="3">
    <source>
        <dbReference type="SAM" id="Phobius"/>
    </source>
</evidence>
<feature type="domain" description="SEA" evidence="4">
    <location>
        <begin position="1122"/>
        <end position="1245"/>
    </location>
</feature>
<feature type="region of interest" description="Disordered" evidence="2">
    <location>
        <begin position="447"/>
        <end position="523"/>
    </location>
</feature>
<feature type="compositionally biased region" description="Polar residues" evidence="2">
    <location>
        <begin position="276"/>
        <end position="291"/>
    </location>
</feature>
<gene>
    <name evidence="7" type="primary">LOC101704866</name>
</gene>
<feature type="compositionally biased region" description="Polar residues" evidence="2">
    <location>
        <begin position="956"/>
        <end position="1013"/>
    </location>
</feature>
<feature type="compositionally biased region" description="Polar residues" evidence="2">
    <location>
        <begin position="634"/>
        <end position="644"/>
    </location>
</feature>
<feature type="region of interest" description="Disordered" evidence="2">
    <location>
        <begin position="797"/>
        <end position="860"/>
    </location>
</feature>
<keyword evidence="3" id="KW-0472">Membrane</keyword>
<feature type="disulfide bond" evidence="1">
    <location>
        <begin position="1103"/>
        <end position="1112"/>
    </location>
</feature>
<feature type="compositionally biased region" description="Polar residues" evidence="2">
    <location>
        <begin position="329"/>
        <end position="345"/>
    </location>
</feature>